<dbReference type="AlphaFoldDB" id="A0AAJ0B520"/>
<sequence>MSPYSDASSSYWPPGWNFERFRTATKDDIDQLPTGELEKMQAGFREVLGEDGVGALSQYLFQEEQRKKAPSPRPFHPPNWLTHWRKVSRRLGKGAPWGFVIFQTAAYDFDDSRWEEYKAEIERVIALPFEQDPDEAPVPDDYHDAAAAFELRWVEDPGLAGASADVLRERYTQMKPQLPPGLAQDVFLCASTGAVNSVLQATEKPTRDSKTWREGAPFLLAVADAPDTLEEGHDEAAFFKPVFKVAAETVAEELWWLLDSGIIPLRRITRVVRGTDELGGEGQKGGDLEEIWWTTTPSPERLRKRRLGNST</sequence>
<evidence type="ECO:0000313" key="1">
    <source>
        <dbReference type="EMBL" id="KAK1750949.1"/>
    </source>
</evidence>
<comment type="caution">
    <text evidence="1">The sequence shown here is derived from an EMBL/GenBank/DDBJ whole genome shotgun (WGS) entry which is preliminary data.</text>
</comment>
<gene>
    <name evidence="1" type="ORF">QBC47DRAFT_392974</name>
</gene>
<dbReference type="Proteomes" id="UP001239445">
    <property type="component" value="Unassembled WGS sequence"/>
</dbReference>
<accession>A0AAJ0B520</accession>
<keyword evidence="2" id="KW-1185">Reference proteome</keyword>
<evidence type="ECO:0000313" key="2">
    <source>
        <dbReference type="Proteomes" id="UP001239445"/>
    </source>
</evidence>
<protein>
    <submittedName>
        <fullName evidence="1">Uncharacterized protein</fullName>
    </submittedName>
</protein>
<proteinExistence type="predicted"/>
<organism evidence="1 2">
    <name type="scientific">Echria macrotheca</name>
    <dbReference type="NCBI Taxonomy" id="438768"/>
    <lineage>
        <taxon>Eukaryota</taxon>
        <taxon>Fungi</taxon>
        <taxon>Dikarya</taxon>
        <taxon>Ascomycota</taxon>
        <taxon>Pezizomycotina</taxon>
        <taxon>Sordariomycetes</taxon>
        <taxon>Sordariomycetidae</taxon>
        <taxon>Sordariales</taxon>
        <taxon>Schizotheciaceae</taxon>
        <taxon>Echria</taxon>
    </lineage>
</organism>
<dbReference type="EMBL" id="MU839844">
    <property type="protein sequence ID" value="KAK1750949.1"/>
    <property type="molecule type" value="Genomic_DNA"/>
</dbReference>
<reference evidence="1" key="1">
    <citation type="submission" date="2023-06" db="EMBL/GenBank/DDBJ databases">
        <title>Genome-scale phylogeny and comparative genomics of the fungal order Sordariales.</title>
        <authorList>
            <consortium name="Lawrence Berkeley National Laboratory"/>
            <person name="Hensen N."/>
            <person name="Bonometti L."/>
            <person name="Westerberg I."/>
            <person name="Brannstrom I.O."/>
            <person name="Guillou S."/>
            <person name="Cros-Aarteil S."/>
            <person name="Calhoun S."/>
            <person name="Haridas S."/>
            <person name="Kuo A."/>
            <person name="Mondo S."/>
            <person name="Pangilinan J."/>
            <person name="Riley R."/>
            <person name="Labutti K."/>
            <person name="Andreopoulos B."/>
            <person name="Lipzen A."/>
            <person name="Chen C."/>
            <person name="Yanf M."/>
            <person name="Daum C."/>
            <person name="Ng V."/>
            <person name="Clum A."/>
            <person name="Steindorff A."/>
            <person name="Ohm R."/>
            <person name="Martin F."/>
            <person name="Silar P."/>
            <person name="Natvig D."/>
            <person name="Lalanne C."/>
            <person name="Gautier V."/>
            <person name="Ament-Velasquez S.L."/>
            <person name="Kruys A."/>
            <person name="Hutchinson M.I."/>
            <person name="Powell A.J."/>
            <person name="Barry K."/>
            <person name="Miller A.N."/>
            <person name="Grigoriev I.V."/>
            <person name="Debuchy R."/>
            <person name="Gladieux P."/>
            <person name="Thoren M.H."/>
            <person name="Johannesson H."/>
        </authorList>
    </citation>
    <scope>NUCLEOTIDE SEQUENCE</scope>
    <source>
        <strain evidence="1">PSN4</strain>
    </source>
</reference>
<name>A0AAJ0B520_9PEZI</name>